<dbReference type="Pfam" id="PF08240">
    <property type="entry name" value="ADH_N"/>
    <property type="match status" value="1"/>
</dbReference>
<keyword evidence="3" id="KW-1185">Reference proteome</keyword>
<dbReference type="InterPro" id="IPR020843">
    <property type="entry name" value="ER"/>
</dbReference>
<proteinExistence type="predicted"/>
<dbReference type="InterPro" id="IPR036291">
    <property type="entry name" value="NAD(P)-bd_dom_sf"/>
</dbReference>
<dbReference type="SMART" id="SM00829">
    <property type="entry name" value="PKS_ER"/>
    <property type="match status" value="1"/>
</dbReference>
<dbReference type="SUPFAM" id="SSF51735">
    <property type="entry name" value="NAD(P)-binding Rossmann-fold domains"/>
    <property type="match status" value="1"/>
</dbReference>
<name>A0ABZ2RMS7_ECTME</name>
<dbReference type="PANTHER" id="PTHR43677:SF4">
    <property type="entry name" value="QUINONE OXIDOREDUCTASE-LIKE PROTEIN 2"/>
    <property type="match status" value="1"/>
</dbReference>
<reference evidence="2 3" key="1">
    <citation type="submission" date="2024-03" db="EMBL/GenBank/DDBJ databases">
        <title>Complete genome of BD2.</title>
        <authorList>
            <person name="Cao G."/>
        </authorList>
    </citation>
    <scope>NUCLEOTIDE SEQUENCE [LARGE SCALE GENOMIC DNA]</scope>
    <source>
        <strain evidence="2 3">BD2</strain>
    </source>
</reference>
<accession>A0ABZ2RMS7</accession>
<dbReference type="SUPFAM" id="SSF50129">
    <property type="entry name" value="GroES-like"/>
    <property type="match status" value="1"/>
</dbReference>
<organism evidence="2 3">
    <name type="scientific">Ectopseudomonas mendocina</name>
    <name type="common">Pseudomonas mendocina</name>
    <dbReference type="NCBI Taxonomy" id="300"/>
    <lineage>
        <taxon>Bacteria</taxon>
        <taxon>Pseudomonadati</taxon>
        <taxon>Pseudomonadota</taxon>
        <taxon>Gammaproteobacteria</taxon>
        <taxon>Pseudomonadales</taxon>
        <taxon>Pseudomonadaceae</taxon>
        <taxon>Ectopseudomonas</taxon>
    </lineage>
</organism>
<dbReference type="Pfam" id="PF00107">
    <property type="entry name" value="ADH_zinc_N"/>
    <property type="match status" value="1"/>
</dbReference>
<feature type="domain" description="Enoyl reductase (ER)" evidence="1">
    <location>
        <begin position="11"/>
        <end position="335"/>
    </location>
</feature>
<dbReference type="InterPro" id="IPR011032">
    <property type="entry name" value="GroES-like_sf"/>
</dbReference>
<protein>
    <submittedName>
        <fullName evidence="2">Zinc-dependent alcohol dehydrogenase family protein</fullName>
    </submittedName>
</protein>
<dbReference type="CDD" id="cd08268">
    <property type="entry name" value="MDR2"/>
    <property type="match status" value="1"/>
</dbReference>
<dbReference type="EMBL" id="CP148074">
    <property type="protein sequence ID" value="WXL27715.1"/>
    <property type="molecule type" value="Genomic_DNA"/>
</dbReference>
<dbReference type="InterPro" id="IPR051397">
    <property type="entry name" value="Zn-ADH-like_protein"/>
</dbReference>
<evidence type="ECO:0000313" key="3">
    <source>
        <dbReference type="Proteomes" id="UP001476583"/>
    </source>
</evidence>
<dbReference type="InterPro" id="IPR013154">
    <property type="entry name" value="ADH-like_N"/>
</dbReference>
<evidence type="ECO:0000313" key="2">
    <source>
        <dbReference type="EMBL" id="WXL27715.1"/>
    </source>
</evidence>
<dbReference type="PANTHER" id="PTHR43677">
    <property type="entry name" value="SHORT-CHAIN DEHYDROGENASE/REDUCTASE"/>
    <property type="match status" value="1"/>
</dbReference>
<dbReference type="InterPro" id="IPR013149">
    <property type="entry name" value="ADH-like_C"/>
</dbReference>
<sequence>MARIVRFHEFGDPSVLRIEEQPVTAPSDDEVLVSVEAVGVSWFDVLWRQNLAPSVAKLPAGLGYEMAGVVKAVGSNVSHLKIGDRVASFPAHDINQHCSYAEEVILPAGSLVCYPDVLTAQQAAVHYFPSLVAWLGLTELANAKAGETVMLTAASRGWGPYILQVAKAIGCIVIAATAVGDDKQWLMELGADHVVVTDEEDLVGQVQRLTGGRGADVIMDALGGPHMRLLGDAIAPGGRLVLFDLYGGNETSLPACAAFKKNIRFFIHCIGNFTGNVLLGIPRDDVAVDRALESINKLTQDSQLRPCIKKVFRFEEVIEAHQYMGRCPSRGRVVLTI</sequence>
<evidence type="ECO:0000259" key="1">
    <source>
        <dbReference type="SMART" id="SM00829"/>
    </source>
</evidence>
<dbReference type="Gene3D" id="3.90.180.10">
    <property type="entry name" value="Medium-chain alcohol dehydrogenases, catalytic domain"/>
    <property type="match status" value="1"/>
</dbReference>
<dbReference type="Gene3D" id="3.40.50.720">
    <property type="entry name" value="NAD(P)-binding Rossmann-like Domain"/>
    <property type="match status" value="1"/>
</dbReference>
<dbReference type="Proteomes" id="UP001476583">
    <property type="component" value="Chromosome"/>
</dbReference>
<gene>
    <name evidence="2" type="ORF">WG219_09790</name>
</gene>